<accession>A0A099GIF9</accession>
<dbReference type="RefSeq" id="WP_036708890.1">
    <property type="nucleotide sequence ID" value="NZ_JRKQ01000030.1"/>
</dbReference>
<name>A0A099GIF9_9RHOB</name>
<dbReference type="Proteomes" id="UP000029858">
    <property type="component" value="Unassembled WGS sequence"/>
</dbReference>
<proteinExistence type="predicted"/>
<gene>
    <name evidence="1" type="ORF">IX56_07675</name>
</gene>
<dbReference type="EMBL" id="JRKQ01000030">
    <property type="protein sequence ID" value="KGJ22476.1"/>
    <property type="molecule type" value="Genomic_DNA"/>
</dbReference>
<dbReference type="AlphaFoldDB" id="A0A099GIF9"/>
<evidence type="ECO:0000313" key="2">
    <source>
        <dbReference type="Proteomes" id="UP000029858"/>
    </source>
</evidence>
<protein>
    <submittedName>
        <fullName evidence="1">Uncharacterized protein</fullName>
    </submittedName>
</protein>
<organism evidence="1 2">
    <name type="scientific">Paracoccus sanguinis</name>
    <dbReference type="NCBI Taxonomy" id="1545044"/>
    <lineage>
        <taxon>Bacteria</taxon>
        <taxon>Pseudomonadati</taxon>
        <taxon>Pseudomonadota</taxon>
        <taxon>Alphaproteobacteria</taxon>
        <taxon>Rhodobacterales</taxon>
        <taxon>Paracoccaceae</taxon>
        <taxon>Paracoccus</taxon>
    </lineage>
</organism>
<reference evidence="1 2" key="1">
    <citation type="submission" date="2014-09" db="EMBL/GenBank/DDBJ databases">
        <authorList>
            <person name="McGinnis J.M."/>
            <person name="Wolfgang W.J."/>
        </authorList>
    </citation>
    <scope>NUCLEOTIDE SEQUENCE [LARGE SCALE GENOMIC DNA]</scope>
    <source>
        <strain evidence="1 2">5503</strain>
    </source>
</reference>
<sequence length="119" mass="13136">MSDDWLAAAEGVSDGARAAWREVVTCPLPEGFSRELTSKGFIAHDLRFRRGEDWMFSAVLNEGWVLWYVRRPAIRGGLVEPQAMLARFPDARLKPDGELALRLHDGAAAAALTGWCLPA</sequence>
<reference evidence="1 2" key="2">
    <citation type="submission" date="2014-10" db="EMBL/GenBank/DDBJ databases">
        <title>Paracoccus sanguinis sp. nov., isolated from clinical specimens of New York State patients.</title>
        <authorList>
            <person name="Mingle L.A."/>
            <person name="Cole J.A."/>
            <person name="Lapierre P."/>
            <person name="Musser K.A."/>
        </authorList>
    </citation>
    <scope>NUCLEOTIDE SEQUENCE [LARGE SCALE GENOMIC DNA]</scope>
    <source>
        <strain evidence="1 2">5503</strain>
    </source>
</reference>
<evidence type="ECO:0000313" key="1">
    <source>
        <dbReference type="EMBL" id="KGJ22476.1"/>
    </source>
</evidence>
<comment type="caution">
    <text evidence="1">The sequence shown here is derived from an EMBL/GenBank/DDBJ whole genome shotgun (WGS) entry which is preliminary data.</text>
</comment>